<dbReference type="AlphaFoldDB" id="A0AAW9RL84"/>
<keyword evidence="4" id="KW-1185">Reference proteome</keyword>
<dbReference type="RefSeq" id="WP_354697091.1">
    <property type="nucleotide sequence ID" value="NZ_JAZHOG010000018.1"/>
</dbReference>
<name>A0AAW9RL84_9GAMM</name>
<evidence type="ECO:0000259" key="1">
    <source>
        <dbReference type="Pfam" id="PF00557"/>
    </source>
</evidence>
<dbReference type="CDD" id="cd01066">
    <property type="entry name" value="APP_MetAP"/>
    <property type="match status" value="1"/>
</dbReference>
<dbReference type="InterPro" id="IPR000994">
    <property type="entry name" value="Pept_M24"/>
</dbReference>
<reference evidence="3 4" key="1">
    <citation type="submission" date="2024-02" db="EMBL/GenBank/DDBJ databases">
        <title>A novel Wenzhouxiangellaceae bacterium, isolated from coastal sediments.</title>
        <authorList>
            <person name="Du Z.-J."/>
            <person name="Ye Y.-Q."/>
            <person name="Zhang X.-Y."/>
        </authorList>
    </citation>
    <scope>NUCLEOTIDE SEQUENCE [LARGE SCALE GENOMIC DNA]</scope>
    <source>
        <strain evidence="3 4">CH-27</strain>
    </source>
</reference>
<proteinExistence type="predicted"/>
<dbReference type="EMBL" id="JAZHOG010000018">
    <property type="protein sequence ID" value="MEJ8569764.1"/>
    <property type="molecule type" value="Genomic_DNA"/>
</dbReference>
<evidence type="ECO:0000313" key="3">
    <source>
        <dbReference type="EMBL" id="MEJ8569764.1"/>
    </source>
</evidence>
<feature type="domain" description="Peptidase M24" evidence="1">
    <location>
        <begin position="173"/>
        <end position="373"/>
    </location>
</feature>
<feature type="domain" description="Creatinase N-terminal" evidence="2">
    <location>
        <begin position="30"/>
        <end position="129"/>
    </location>
</feature>
<organism evidence="3 4">
    <name type="scientific">Elongatibacter sediminis</name>
    <dbReference type="NCBI Taxonomy" id="3119006"/>
    <lineage>
        <taxon>Bacteria</taxon>
        <taxon>Pseudomonadati</taxon>
        <taxon>Pseudomonadota</taxon>
        <taxon>Gammaproteobacteria</taxon>
        <taxon>Chromatiales</taxon>
        <taxon>Wenzhouxiangellaceae</taxon>
        <taxon>Elongatibacter</taxon>
    </lineage>
</organism>
<dbReference type="Proteomes" id="UP001359886">
    <property type="component" value="Unassembled WGS sequence"/>
</dbReference>
<gene>
    <name evidence="3" type="ORF">V3330_19200</name>
</gene>
<dbReference type="Pfam" id="PF00557">
    <property type="entry name" value="Peptidase_M24"/>
    <property type="match status" value="1"/>
</dbReference>
<dbReference type="InterPro" id="IPR029149">
    <property type="entry name" value="Creatin/AminoP/Spt16_N"/>
</dbReference>
<dbReference type="SUPFAM" id="SSF53092">
    <property type="entry name" value="Creatinase/prolidase N-terminal domain"/>
    <property type="match status" value="1"/>
</dbReference>
<dbReference type="Gene3D" id="3.40.350.10">
    <property type="entry name" value="Creatinase/prolidase N-terminal domain"/>
    <property type="match status" value="1"/>
</dbReference>
<protein>
    <submittedName>
        <fullName evidence="3">M24 family metallopeptidase</fullName>
    </submittedName>
</protein>
<dbReference type="SUPFAM" id="SSF55920">
    <property type="entry name" value="Creatinase/aminopeptidase"/>
    <property type="match status" value="1"/>
</dbReference>
<evidence type="ECO:0000313" key="4">
    <source>
        <dbReference type="Proteomes" id="UP001359886"/>
    </source>
</evidence>
<dbReference type="Pfam" id="PF01321">
    <property type="entry name" value="Creatinase_N"/>
    <property type="match status" value="1"/>
</dbReference>
<dbReference type="InterPro" id="IPR036005">
    <property type="entry name" value="Creatinase/aminopeptidase-like"/>
</dbReference>
<dbReference type="Gene3D" id="3.90.230.10">
    <property type="entry name" value="Creatinase/methionine aminopeptidase superfamily"/>
    <property type="match status" value="1"/>
</dbReference>
<dbReference type="PANTHER" id="PTHR46112">
    <property type="entry name" value="AMINOPEPTIDASE"/>
    <property type="match status" value="1"/>
</dbReference>
<evidence type="ECO:0000259" key="2">
    <source>
        <dbReference type="Pfam" id="PF01321"/>
    </source>
</evidence>
<dbReference type="PANTHER" id="PTHR46112:SF2">
    <property type="entry name" value="XAA-PRO AMINOPEPTIDASE P-RELATED"/>
    <property type="match status" value="1"/>
</dbReference>
<accession>A0AAW9RL84</accession>
<dbReference type="InterPro" id="IPR000587">
    <property type="entry name" value="Creatinase_N"/>
</dbReference>
<dbReference type="InterPro" id="IPR050659">
    <property type="entry name" value="Peptidase_M24B"/>
</dbReference>
<comment type="caution">
    <text evidence="3">The sequence shown here is derived from an EMBL/GenBank/DDBJ whole genome shotgun (WGS) entry which is preliminary data.</text>
</comment>
<sequence>MNQAATARETDGGTEYINRFRPSQAEIERRYANTRKAMQEHGLDYLVIAGSEYSGFEGAIRYMCGFHILHRYAYVVVPLEGDPVCVFPREATWVGDHAATFIENREFPSHCGEWMADFLKSKNAKKVGIYGLEYIINVRDYSPLAASDFEIVDFEIPFDYSRAQKSEEELASVRHSMDINKQGVLEVIKAYEAGKTEAELMGVAEGTFASLGTARNTMNMVLMGPNGSLRPQMVFPSQRPLQDSDALMYGLEISGEGGHWVEFSRPIAPNGLDPVMTEMMQAYEEFHELAKEHMKAGNNAEDVARKCMKPIFDRGYRSGHVCGHSIGMTMIEMPRIGEGFDFVLPENMICSMHPHFMNQERTHSLYFQETYRVGRDEGEPLSGVPIKAYTGGETSF</sequence>